<proteinExistence type="predicted"/>
<keyword evidence="2" id="KW-1185">Reference proteome</keyword>
<dbReference type="Proteomes" id="UP001239111">
    <property type="component" value="Chromosome 3"/>
</dbReference>
<protein>
    <submittedName>
        <fullName evidence="1">Uncharacterized protein</fullName>
    </submittedName>
</protein>
<comment type="caution">
    <text evidence="1">The sequence shown here is derived from an EMBL/GenBank/DDBJ whole genome shotgun (WGS) entry which is preliminary data.</text>
</comment>
<organism evidence="1 2">
    <name type="scientific">Eretmocerus hayati</name>
    <dbReference type="NCBI Taxonomy" id="131215"/>
    <lineage>
        <taxon>Eukaryota</taxon>
        <taxon>Metazoa</taxon>
        <taxon>Ecdysozoa</taxon>
        <taxon>Arthropoda</taxon>
        <taxon>Hexapoda</taxon>
        <taxon>Insecta</taxon>
        <taxon>Pterygota</taxon>
        <taxon>Neoptera</taxon>
        <taxon>Endopterygota</taxon>
        <taxon>Hymenoptera</taxon>
        <taxon>Apocrita</taxon>
        <taxon>Proctotrupomorpha</taxon>
        <taxon>Chalcidoidea</taxon>
        <taxon>Aphelinidae</taxon>
        <taxon>Aphelininae</taxon>
        <taxon>Eretmocerus</taxon>
    </lineage>
</organism>
<accession>A0ACC2NGS4</accession>
<dbReference type="EMBL" id="CM056743">
    <property type="protein sequence ID" value="KAJ8670449.1"/>
    <property type="molecule type" value="Genomic_DNA"/>
</dbReference>
<reference evidence="1" key="1">
    <citation type="submission" date="2023-04" db="EMBL/GenBank/DDBJ databases">
        <title>A chromosome-level genome assembly of the parasitoid wasp Eretmocerus hayati.</title>
        <authorList>
            <person name="Zhong Y."/>
            <person name="Liu S."/>
            <person name="Liu Y."/>
        </authorList>
    </citation>
    <scope>NUCLEOTIDE SEQUENCE</scope>
    <source>
        <strain evidence="1">ZJU_SS_LIU_2023</strain>
    </source>
</reference>
<evidence type="ECO:0000313" key="2">
    <source>
        <dbReference type="Proteomes" id="UP001239111"/>
    </source>
</evidence>
<evidence type="ECO:0000313" key="1">
    <source>
        <dbReference type="EMBL" id="KAJ8670449.1"/>
    </source>
</evidence>
<sequence length="126" mass="14650">MSTIHLYMFQISLKKLRVAWIQRATFMSGSQRSKPTLSCEHALYVDRRVDAGSRCTKWAKEPEIPIIVTAEALVVLFTINILTTVMRIHRNKSTLDPCNPQLFQRYLEHVKMNCTHFDVKVVCLRD</sequence>
<gene>
    <name evidence="1" type="ORF">QAD02_001708</name>
</gene>
<name>A0ACC2NGS4_9HYME</name>